<dbReference type="InterPro" id="IPR050745">
    <property type="entry name" value="Multifunctional_regulatory"/>
</dbReference>
<dbReference type="PRINTS" id="PR01415">
    <property type="entry name" value="ANKYRIN"/>
</dbReference>
<protein>
    <submittedName>
        <fullName evidence="4">Ankyrin repeats (3 copies)</fullName>
    </submittedName>
</protein>
<dbReference type="PROSITE" id="PS50297">
    <property type="entry name" value="ANK_REP_REGION"/>
    <property type="match status" value="1"/>
</dbReference>
<dbReference type="Gene3D" id="1.25.40.20">
    <property type="entry name" value="Ankyrin repeat-containing domain"/>
    <property type="match status" value="3"/>
</dbReference>
<dbReference type="SUPFAM" id="SSF48403">
    <property type="entry name" value="Ankyrin repeat"/>
    <property type="match status" value="1"/>
</dbReference>
<sequence>MSTIRLLAHLLSVRDAGTEPCGKQPRKGGRHVFSLCPYTHSSRSANFVQLRKQAKELLKSYRAGEGAAIAEVERFERTPDPANFSLADAQRVLARAYGFSSWTKLKQHVDGVNVETFCTAAESGDVALVLMLTQARPELVNIERGGQFGERIALHFAVLNRDSKMTRVLMELGSDARRGIWPHRDATAAFTIARERGYGEIVAIIEQAEERRRKEMSSVDATLSSKTDEIIKAILEDRSDEAIQILESDLSLVGACNLGGVTPLHVAAWSHNPAMVGWLLDHGAAVDAQAQYDVPVRLQRGERKVPGRTPLDYAAIVAGWAPEGRDSIFYFMENARKDPALFYETVQLLRSRGAVLTPRAAVAVGDKEAVLQMHREGRLRNEVHRLRGGLVTIAVRVNCIDMVLLLLDLGFDPDESFTAEDGIIESKGMPLWTASMCGWHEIAELLLARGADVNAIVFACGDSICTAADEKMKALLRKHGARLTVETVTDRETAQAILEGTIPAYSLNVPEPTLTDLAEQMLWASAGSNSEIVRMCLPYMKRKHDDPWWNYVLIHATLPDSLKLVLDYGVDPNVEGDGGFTILHHLTTNDCHVQNRLTHATLLLDAGAALIKRDQLLKSTPLGWACRWGCHELVQFFLERGADPWEPEAEPWARPLAWATMHGYQDIIELLGEHGVS</sequence>
<dbReference type="AlphaFoldDB" id="A0A518FMX1"/>
<evidence type="ECO:0000256" key="2">
    <source>
        <dbReference type="ARBA" id="ARBA00023043"/>
    </source>
</evidence>
<dbReference type="PROSITE" id="PS50088">
    <property type="entry name" value="ANK_REPEAT"/>
    <property type="match status" value="1"/>
</dbReference>
<reference evidence="4 5" key="1">
    <citation type="submission" date="2019-02" db="EMBL/GenBank/DDBJ databases">
        <title>Deep-cultivation of Planctomycetes and their phenomic and genomic characterization uncovers novel biology.</title>
        <authorList>
            <person name="Wiegand S."/>
            <person name="Jogler M."/>
            <person name="Boedeker C."/>
            <person name="Pinto D."/>
            <person name="Vollmers J."/>
            <person name="Rivas-Marin E."/>
            <person name="Kohn T."/>
            <person name="Peeters S.H."/>
            <person name="Heuer A."/>
            <person name="Rast P."/>
            <person name="Oberbeckmann S."/>
            <person name="Bunk B."/>
            <person name="Jeske O."/>
            <person name="Meyerdierks A."/>
            <person name="Storesund J.E."/>
            <person name="Kallscheuer N."/>
            <person name="Luecker S."/>
            <person name="Lage O.M."/>
            <person name="Pohl T."/>
            <person name="Merkel B.J."/>
            <person name="Hornburger P."/>
            <person name="Mueller R.-W."/>
            <person name="Bruemmer F."/>
            <person name="Labrenz M."/>
            <person name="Spormann A.M."/>
            <person name="Op den Camp H."/>
            <person name="Overmann J."/>
            <person name="Amann R."/>
            <person name="Jetten M.S.M."/>
            <person name="Mascher T."/>
            <person name="Medema M.H."/>
            <person name="Devos D.P."/>
            <person name="Kaster A.-K."/>
            <person name="Ovreas L."/>
            <person name="Rohde M."/>
            <person name="Galperin M.Y."/>
            <person name="Jogler C."/>
        </authorList>
    </citation>
    <scope>NUCLEOTIDE SEQUENCE [LARGE SCALE GENOMIC DNA]</scope>
    <source>
        <strain evidence="4 5">Pan153</strain>
    </source>
</reference>
<dbReference type="Pfam" id="PF12796">
    <property type="entry name" value="Ank_2"/>
    <property type="match status" value="1"/>
</dbReference>
<dbReference type="EMBL" id="CP036317">
    <property type="protein sequence ID" value="QDV17704.1"/>
    <property type="molecule type" value="Genomic_DNA"/>
</dbReference>
<evidence type="ECO:0000313" key="4">
    <source>
        <dbReference type="EMBL" id="QDV17704.1"/>
    </source>
</evidence>
<dbReference type="OrthoDB" id="6692170at2"/>
<feature type="repeat" description="ANK" evidence="3">
    <location>
        <begin position="259"/>
        <end position="291"/>
    </location>
</feature>
<gene>
    <name evidence="4" type="ORF">Pan153_23580</name>
</gene>
<dbReference type="RefSeq" id="WP_145455724.1">
    <property type="nucleotide sequence ID" value="NZ_CP036317.1"/>
</dbReference>
<name>A0A518FMX1_9PLAN</name>
<evidence type="ECO:0000313" key="5">
    <source>
        <dbReference type="Proteomes" id="UP000320839"/>
    </source>
</evidence>
<accession>A0A518FMX1</accession>
<keyword evidence="1" id="KW-0677">Repeat</keyword>
<dbReference type="Proteomes" id="UP000320839">
    <property type="component" value="Chromosome"/>
</dbReference>
<evidence type="ECO:0000256" key="3">
    <source>
        <dbReference type="PROSITE-ProRule" id="PRU00023"/>
    </source>
</evidence>
<dbReference type="InterPro" id="IPR036770">
    <property type="entry name" value="Ankyrin_rpt-contain_sf"/>
</dbReference>
<keyword evidence="2 3" id="KW-0040">ANK repeat</keyword>
<proteinExistence type="predicted"/>
<dbReference type="SMART" id="SM00248">
    <property type="entry name" value="ANK"/>
    <property type="match status" value="7"/>
</dbReference>
<organism evidence="4 5">
    <name type="scientific">Gimesia panareensis</name>
    <dbReference type="NCBI Taxonomy" id="2527978"/>
    <lineage>
        <taxon>Bacteria</taxon>
        <taxon>Pseudomonadati</taxon>
        <taxon>Planctomycetota</taxon>
        <taxon>Planctomycetia</taxon>
        <taxon>Planctomycetales</taxon>
        <taxon>Planctomycetaceae</taxon>
        <taxon>Gimesia</taxon>
    </lineage>
</organism>
<dbReference type="PANTHER" id="PTHR24189">
    <property type="entry name" value="MYOTROPHIN"/>
    <property type="match status" value="1"/>
</dbReference>
<dbReference type="InterPro" id="IPR002110">
    <property type="entry name" value="Ankyrin_rpt"/>
</dbReference>
<evidence type="ECO:0000256" key="1">
    <source>
        <dbReference type="ARBA" id="ARBA00022737"/>
    </source>
</evidence>
<dbReference type="Pfam" id="PF00023">
    <property type="entry name" value="Ank"/>
    <property type="match status" value="2"/>
</dbReference>
<dbReference type="PANTHER" id="PTHR24189:SF50">
    <property type="entry name" value="ANKYRIN REPEAT AND SOCS BOX PROTEIN 2"/>
    <property type="match status" value="1"/>
</dbReference>